<dbReference type="CDD" id="cd15831">
    <property type="entry name" value="BTAD"/>
    <property type="match status" value="1"/>
</dbReference>
<dbReference type="Pfam" id="PF00486">
    <property type="entry name" value="Trans_reg_C"/>
    <property type="match status" value="1"/>
</dbReference>
<dbReference type="GO" id="GO:0043531">
    <property type="term" value="F:ADP binding"/>
    <property type="evidence" value="ECO:0007669"/>
    <property type="project" value="InterPro"/>
</dbReference>
<evidence type="ECO:0000256" key="1">
    <source>
        <dbReference type="ARBA" id="ARBA00005820"/>
    </source>
</evidence>
<dbReference type="InterPro" id="IPR019734">
    <property type="entry name" value="TPR_rpt"/>
</dbReference>
<dbReference type="PROSITE" id="PS51755">
    <property type="entry name" value="OMPR_PHOB"/>
    <property type="match status" value="1"/>
</dbReference>
<evidence type="ECO:0000256" key="4">
    <source>
        <dbReference type="ARBA" id="ARBA00023163"/>
    </source>
</evidence>
<dbReference type="Gene3D" id="1.25.40.10">
    <property type="entry name" value="Tetratricopeptide repeat domain"/>
    <property type="match status" value="3"/>
</dbReference>
<accession>A0A2T0T739</accession>
<keyword evidence="2" id="KW-0805">Transcription regulation</keyword>
<evidence type="ECO:0000259" key="6">
    <source>
        <dbReference type="PROSITE" id="PS51755"/>
    </source>
</evidence>
<dbReference type="SUPFAM" id="SSF46894">
    <property type="entry name" value="C-terminal effector domain of the bipartite response regulators"/>
    <property type="match status" value="1"/>
</dbReference>
<feature type="DNA-binding region" description="OmpR/PhoB-type" evidence="5">
    <location>
        <begin position="1"/>
        <end position="93"/>
    </location>
</feature>
<keyword evidence="3 5" id="KW-0238">DNA-binding</keyword>
<dbReference type="InterPro" id="IPR051677">
    <property type="entry name" value="AfsR-DnrI-RedD_regulator"/>
</dbReference>
<evidence type="ECO:0000256" key="3">
    <source>
        <dbReference type="ARBA" id="ARBA00023125"/>
    </source>
</evidence>
<proteinExistence type="inferred from homology"/>
<gene>
    <name evidence="7" type="ORF">CLV43_105216</name>
</gene>
<feature type="domain" description="OmpR/PhoB-type" evidence="6">
    <location>
        <begin position="1"/>
        <end position="93"/>
    </location>
</feature>
<comment type="similarity">
    <text evidence="1">Belongs to the AfsR/DnrI/RedD regulatory family.</text>
</comment>
<dbReference type="GO" id="GO:0006355">
    <property type="term" value="P:regulation of DNA-templated transcription"/>
    <property type="evidence" value="ECO:0007669"/>
    <property type="project" value="InterPro"/>
</dbReference>
<evidence type="ECO:0000256" key="5">
    <source>
        <dbReference type="PROSITE-ProRule" id="PRU01091"/>
    </source>
</evidence>
<organism evidence="7 8">
    <name type="scientific">Umezawaea tangerina</name>
    <dbReference type="NCBI Taxonomy" id="84725"/>
    <lineage>
        <taxon>Bacteria</taxon>
        <taxon>Bacillati</taxon>
        <taxon>Actinomycetota</taxon>
        <taxon>Actinomycetes</taxon>
        <taxon>Pseudonocardiales</taxon>
        <taxon>Pseudonocardiaceae</taxon>
        <taxon>Umezawaea</taxon>
    </lineage>
</organism>
<dbReference type="GO" id="GO:0003677">
    <property type="term" value="F:DNA binding"/>
    <property type="evidence" value="ECO:0007669"/>
    <property type="project" value="UniProtKB-UniRule"/>
</dbReference>
<dbReference type="SUPFAM" id="SSF52540">
    <property type="entry name" value="P-loop containing nucleoside triphosphate hydrolases"/>
    <property type="match status" value="1"/>
</dbReference>
<dbReference type="EMBL" id="PVTF01000005">
    <property type="protein sequence ID" value="PRY41458.1"/>
    <property type="molecule type" value="Genomic_DNA"/>
</dbReference>
<evidence type="ECO:0000313" key="7">
    <source>
        <dbReference type="EMBL" id="PRY41458.1"/>
    </source>
</evidence>
<dbReference type="PRINTS" id="PR00364">
    <property type="entry name" value="DISEASERSIST"/>
</dbReference>
<evidence type="ECO:0000256" key="2">
    <source>
        <dbReference type="ARBA" id="ARBA00023015"/>
    </source>
</evidence>
<sequence length="1016" mass="110163">MRIRVLGPVTVGTETGASGLGGPKPKALLVALLRQARHVVATERLVDLLWDDSPPSSATALVHTYVSVLRRGMAAAGLAEAVRTRAPGYLLDVEHGECDVDLFEHEHERAREAERDGAFALAHEHYRRALSLWRGQALGGVDARFAVAWADELHERRLAARDGLARSDLALGRAEDAAHELRGLVTEHPLREETRALLMRALAESGRQADALEVYREGRRHLLDELGIEPGRPLRDLHTAILDGSVPATRATPASPVRVSARPVAHTLPPDIGDFTGRTGELASVLALGGTPPDDRVTRPVVVVSGAGGTGKSTLAVHAAHRLAPRYPDGQLFVDLRGFGAELSPFTALGRFLTALGVRAADLPTTLDERIALYRQRLAGLRLIIVLDNARAEQQVRPLLPGEPGCLVLVTSRSRLAGIGGAFPVELEVLRTPSALEMLGKIIGPERVAGDPDAAGRIAALCAGVPLAIRAAGAKLLARPHWPLKSLAARLADERRRLDELTVGDLAIRSCLSLNYAELDDRRRRAFHLLCLLDLPDFGWWLAAPLLDVDTAEAEDVVEHLVDLRLLDVAGVDQIGRVRYRFHDLVQLFGAEQAAEHETRETVTDAVARSLTAWADLVEAGARRLPRVTLGLRIAPSRQAEAHPELIAEVEADPVGWLRAETSTVVRAVERARELGVGRTATLLVSSLLSSTFAVRNEFDGWQRTQEVALALAREGHDRRAEAVVLAGLGQLHYEKDDFATARTHFEQALRHADAVDDDAVRAVCLVGIGTVRREQGHVVPATYALTTAADLAERLGEDSVVAAAEYGLGALHRDHGDLGEAADRFRRAAHRYAAVEDPRGEALAMRGLSLCHRARGEYREAADLSGRAAANLLAAGDELGATYSRQAWVKASLRLVPAVDLVGPLVECLAVCERGHDRFGVALVTRTLGELHLARNDLPAAREHLTAALALWTELGLDVWRARTLRDLAAADPSRQDEHWTAALDLLHGTGAREERELAATTPRQWRDTVRRQAT</sequence>
<dbReference type="InterPro" id="IPR036388">
    <property type="entry name" value="WH-like_DNA-bd_sf"/>
</dbReference>
<name>A0A2T0T739_9PSEU</name>
<dbReference type="RefSeq" id="WP_106188481.1">
    <property type="nucleotide sequence ID" value="NZ_PVTF01000005.1"/>
</dbReference>
<dbReference type="SMART" id="SM00028">
    <property type="entry name" value="TPR"/>
    <property type="match status" value="4"/>
</dbReference>
<dbReference type="InterPro" id="IPR001867">
    <property type="entry name" value="OmpR/PhoB-type_DNA-bd"/>
</dbReference>
<keyword evidence="8" id="KW-1185">Reference proteome</keyword>
<dbReference type="SUPFAM" id="SSF48452">
    <property type="entry name" value="TPR-like"/>
    <property type="match status" value="2"/>
</dbReference>
<reference evidence="7 8" key="1">
    <citation type="submission" date="2018-03" db="EMBL/GenBank/DDBJ databases">
        <title>Genomic Encyclopedia of Archaeal and Bacterial Type Strains, Phase II (KMG-II): from individual species to whole genera.</title>
        <authorList>
            <person name="Goeker M."/>
        </authorList>
    </citation>
    <scope>NUCLEOTIDE SEQUENCE [LARGE SCALE GENOMIC DNA]</scope>
    <source>
        <strain evidence="7 8">DSM 44720</strain>
    </source>
</reference>
<dbReference type="SMART" id="SM01043">
    <property type="entry name" value="BTAD"/>
    <property type="match status" value="1"/>
</dbReference>
<dbReference type="Gene3D" id="1.10.10.10">
    <property type="entry name" value="Winged helix-like DNA-binding domain superfamily/Winged helix DNA-binding domain"/>
    <property type="match status" value="1"/>
</dbReference>
<dbReference type="Gene3D" id="3.40.50.300">
    <property type="entry name" value="P-loop containing nucleotide triphosphate hydrolases"/>
    <property type="match status" value="1"/>
</dbReference>
<keyword evidence="4" id="KW-0804">Transcription</keyword>
<protein>
    <submittedName>
        <fullName evidence="7">DNA-binding SARP family transcriptional activator</fullName>
    </submittedName>
</protein>
<dbReference type="InterPro" id="IPR027417">
    <property type="entry name" value="P-loop_NTPase"/>
</dbReference>
<evidence type="ECO:0000313" key="8">
    <source>
        <dbReference type="Proteomes" id="UP000239494"/>
    </source>
</evidence>
<dbReference type="InterPro" id="IPR016032">
    <property type="entry name" value="Sig_transdc_resp-reg_C-effctor"/>
</dbReference>
<dbReference type="PANTHER" id="PTHR35807:SF1">
    <property type="entry name" value="TRANSCRIPTIONAL REGULATOR REDD"/>
    <property type="match status" value="1"/>
</dbReference>
<dbReference type="Pfam" id="PF03704">
    <property type="entry name" value="BTAD"/>
    <property type="match status" value="1"/>
</dbReference>
<dbReference type="PANTHER" id="PTHR35807">
    <property type="entry name" value="TRANSCRIPTIONAL REGULATOR REDD-RELATED"/>
    <property type="match status" value="1"/>
</dbReference>
<dbReference type="Proteomes" id="UP000239494">
    <property type="component" value="Unassembled WGS sequence"/>
</dbReference>
<dbReference type="SMART" id="SM00862">
    <property type="entry name" value="Trans_reg_C"/>
    <property type="match status" value="1"/>
</dbReference>
<dbReference type="InterPro" id="IPR011990">
    <property type="entry name" value="TPR-like_helical_dom_sf"/>
</dbReference>
<dbReference type="AlphaFoldDB" id="A0A2T0T739"/>
<comment type="caution">
    <text evidence="7">The sequence shown here is derived from an EMBL/GenBank/DDBJ whole genome shotgun (WGS) entry which is preliminary data.</text>
</comment>
<dbReference type="InterPro" id="IPR005158">
    <property type="entry name" value="BTAD"/>
</dbReference>
<dbReference type="OrthoDB" id="3587032at2"/>
<dbReference type="GO" id="GO:0000160">
    <property type="term" value="P:phosphorelay signal transduction system"/>
    <property type="evidence" value="ECO:0007669"/>
    <property type="project" value="InterPro"/>
</dbReference>